<dbReference type="AlphaFoldDB" id="A0A1L1PQG1"/>
<keyword evidence="2 3" id="KW-0808">Transferase</keyword>
<dbReference type="GO" id="GO:0005829">
    <property type="term" value="C:cytosol"/>
    <property type="evidence" value="ECO:0007669"/>
    <property type="project" value="TreeGrafter"/>
</dbReference>
<evidence type="ECO:0000256" key="2">
    <source>
        <dbReference type="ARBA" id="ARBA00022679"/>
    </source>
</evidence>
<dbReference type="RefSeq" id="WP_009518460.1">
    <property type="nucleotide sequence ID" value="NZ_CCAE010000021.1"/>
</dbReference>
<reference evidence="4" key="1">
    <citation type="submission" date="2014-02" db="EMBL/GenBank/DDBJ databases">
        <authorList>
            <person name="Gan H."/>
        </authorList>
    </citation>
    <scope>NUCLEOTIDE SEQUENCE [LARGE SCALE GENOMIC DNA]</scope>
    <source>
        <strain evidence="4">S1</strain>
    </source>
</reference>
<dbReference type="GO" id="GO:0008374">
    <property type="term" value="F:O-acyltransferase activity"/>
    <property type="evidence" value="ECO:0007669"/>
    <property type="project" value="TreeGrafter"/>
</dbReference>
<sequence length="186" mass="20145">MILPGNDPATQPSFTLGNRVARATWGVVWLLLFRTSPRPAHAWRRALLRLFGARLGAHVHVYPGARIWAPWQLEIGDRVGVGDGATLYNMGPLRIGHDAVISQGSHLCGGTHDIHSHNFQLVARAIDIGPHAWVCADAFVGPGVRLAPGCVVGARSVVMKSIDEPWSVWAGHPAQRISARQREASP</sequence>
<organism evidence="3 4">
    <name type="scientific">Hydrogenophaga intermedia</name>
    <dbReference type="NCBI Taxonomy" id="65786"/>
    <lineage>
        <taxon>Bacteria</taxon>
        <taxon>Pseudomonadati</taxon>
        <taxon>Pseudomonadota</taxon>
        <taxon>Betaproteobacteria</taxon>
        <taxon>Burkholderiales</taxon>
        <taxon>Comamonadaceae</taxon>
        <taxon>Hydrogenophaga</taxon>
    </lineage>
</organism>
<keyword evidence="4" id="KW-1185">Reference proteome</keyword>
<protein>
    <submittedName>
        <fullName evidence="3">Putative acyl transferase, colanic acid synthesis</fullName>
    </submittedName>
</protein>
<dbReference type="InterPro" id="IPR051159">
    <property type="entry name" value="Hexapeptide_acetyltransf"/>
</dbReference>
<evidence type="ECO:0000256" key="1">
    <source>
        <dbReference type="ARBA" id="ARBA00007274"/>
    </source>
</evidence>
<dbReference type="PANTHER" id="PTHR23416">
    <property type="entry name" value="SIALIC ACID SYNTHASE-RELATED"/>
    <property type="match status" value="1"/>
</dbReference>
<dbReference type="Gene3D" id="2.160.10.10">
    <property type="entry name" value="Hexapeptide repeat proteins"/>
    <property type="match status" value="1"/>
</dbReference>
<gene>
    <name evidence="3" type="ORF">BN948_02719</name>
</gene>
<evidence type="ECO:0000313" key="3">
    <source>
        <dbReference type="EMBL" id="CDN88286.1"/>
    </source>
</evidence>
<dbReference type="CDD" id="cd05825">
    <property type="entry name" value="LbH_wcaF_like"/>
    <property type="match status" value="1"/>
</dbReference>
<name>A0A1L1PQG1_HYDIT</name>
<dbReference type="InterPro" id="IPR011004">
    <property type="entry name" value="Trimer_LpxA-like_sf"/>
</dbReference>
<dbReference type="SUPFAM" id="SSF51161">
    <property type="entry name" value="Trimeric LpxA-like enzymes"/>
    <property type="match status" value="1"/>
</dbReference>
<reference evidence="4" key="2">
    <citation type="submission" date="2014-11" db="EMBL/GenBank/DDBJ databases">
        <title>Draft genome sequence of Hydrogenophaga intermedia S1.</title>
        <authorList>
            <person name="Gan H.M."/>
            <person name="Chew T.H."/>
            <person name="Stolz A."/>
        </authorList>
    </citation>
    <scope>NUCLEOTIDE SEQUENCE [LARGE SCALE GENOMIC DNA]</scope>
    <source>
        <strain evidence="4">S1</strain>
    </source>
</reference>
<evidence type="ECO:0000313" key="4">
    <source>
        <dbReference type="Proteomes" id="UP000028878"/>
    </source>
</evidence>
<dbReference type="PANTHER" id="PTHR23416:SF23">
    <property type="entry name" value="ACETYLTRANSFERASE C18B11.09C-RELATED"/>
    <property type="match status" value="1"/>
</dbReference>
<dbReference type="Proteomes" id="UP000028878">
    <property type="component" value="Unassembled WGS sequence"/>
</dbReference>
<dbReference type="EMBL" id="CCAE010000021">
    <property type="protein sequence ID" value="CDN88286.1"/>
    <property type="molecule type" value="Genomic_DNA"/>
</dbReference>
<proteinExistence type="inferred from homology"/>
<accession>A0A1L1PQG1</accession>
<comment type="similarity">
    <text evidence="1">Belongs to the transferase hexapeptide repeat family.</text>
</comment>